<feature type="transmembrane region" description="Helical" evidence="1">
    <location>
        <begin position="6"/>
        <end position="23"/>
    </location>
</feature>
<name>A0A8T4HCE8_9SPHI</name>
<evidence type="ECO:0000256" key="1">
    <source>
        <dbReference type="SAM" id="Phobius"/>
    </source>
</evidence>
<feature type="transmembrane region" description="Helical" evidence="1">
    <location>
        <begin position="69"/>
        <end position="86"/>
    </location>
</feature>
<dbReference type="Pfam" id="PF05684">
    <property type="entry name" value="DUF819"/>
    <property type="match status" value="1"/>
</dbReference>
<gene>
    <name evidence="2" type="ORF">J5U18_12975</name>
</gene>
<dbReference type="Proteomes" id="UP000679691">
    <property type="component" value="Unassembled WGS sequence"/>
</dbReference>
<feature type="transmembrane region" description="Helical" evidence="1">
    <location>
        <begin position="269"/>
        <end position="287"/>
    </location>
</feature>
<dbReference type="InterPro" id="IPR008537">
    <property type="entry name" value="DUF819"/>
</dbReference>
<dbReference type="EMBL" id="JAGKSB010000018">
    <property type="protein sequence ID" value="MBP3944454.1"/>
    <property type="molecule type" value="Genomic_DNA"/>
</dbReference>
<sequence length="411" mass="44858">MPITDTVVVFALLMSLLGVVFYASNLENPLLKKFFAVFPPLLLCYFVPGMMNTMGLIDGNDSPLPSIGSRYLLPACLILFTINLNMKEMWALRKKAGVMFLAGTLGVLVGGPIAVWIVAQMAPHIVGGEGADEVWRGLGTVAGSWIGGSANQVALREILQPSPKLFSAMIAVDVFVAYGWMALLLWGAGRNKKMDAIFKADSKDVDELMVRMEQREKANARTPEVKDYIYMLAIAFGATGLAHFCAGPIADWFSQHMPEMERFSLTSKFFWIIFFATAFGICLSFTSARKFEYVGSSKLGSLFLYILITTIGMQMDVFAILENPGLFIVGFIWILIHATIMFIVGKWIKAPFFFYSVGSLSNIGGVASASVMAAAFHPSLISIGVILSVFGYAIGTYGGWLCAVLMQLVSP</sequence>
<feature type="transmembrane region" description="Helical" evidence="1">
    <location>
        <begin position="299"/>
        <end position="320"/>
    </location>
</feature>
<accession>A0A8T4HCE8</accession>
<dbReference type="PANTHER" id="PTHR34289">
    <property type="entry name" value="PROTEIN, PUTATIVE (DUF819)-RELATED"/>
    <property type="match status" value="1"/>
</dbReference>
<dbReference type="AlphaFoldDB" id="A0A8T4HCE8"/>
<feature type="transmembrane region" description="Helical" evidence="1">
    <location>
        <begin position="381"/>
        <end position="406"/>
    </location>
</feature>
<feature type="transmembrane region" description="Helical" evidence="1">
    <location>
        <begin position="326"/>
        <end position="345"/>
    </location>
</feature>
<feature type="transmembrane region" description="Helical" evidence="1">
    <location>
        <begin position="165"/>
        <end position="186"/>
    </location>
</feature>
<keyword evidence="1" id="KW-0812">Transmembrane</keyword>
<keyword evidence="3" id="KW-1185">Reference proteome</keyword>
<feature type="transmembrane region" description="Helical" evidence="1">
    <location>
        <begin position="98"/>
        <end position="119"/>
    </location>
</feature>
<keyword evidence="1" id="KW-1133">Transmembrane helix</keyword>
<evidence type="ECO:0000313" key="2">
    <source>
        <dbReference type="EMBL" id="MBP3944454.1"/>
    </source>
</evidence>
<evidence type="ECO:0000313" key="3">
    <source>
        <dbReference type="Proteomes" id="UP000679691"/>
    </source>
</evidence>
<dbReference type="RefSeq" id="WP_353547968.1">
    <property type="nucleotide sequence ID" value="NZ_JAGKSB010000018.1"/>
</dbReference>
<keyword evidence="1" id="KW-0472">Membrane</keyword>
<comment type="caution">
    <text evidence="2">The sequence shown here is derived from an EMBL/GenBank/DDBJ whole genome shotgun (WGS) entry which is preliminary data.</text>
</comment>
<organism evidence="2 3">
    <name type="scientific">Rhinopithecimicrobium faecis</name>
    <dbReference type="NCBI Taxonomy" id="2820698"/>
    <lineage>
        <taxon>Bacteria</taxon>
        <taxon>Pseudomonadati</taxon>
        <taxon>Bacteroidota</taxon>
        <taxon>Sphingobacteriia</taxon>
        <taxon>Sphingobacteriales</taxon>
        <taxon>Sphingobacteriaceae</taxon>
        <taxon>Rhinopithecimicrobium</taxon>
    </lineage>
</organism>
<dbReference type="PANTHER" id="PTHR34289:SF8">
    <property type="entry name" value="DUF819 DOMAIN-CONTAINING PROTEIN"/>
    <property type="match status" value="1"/>
</dbReference>
<reference evidence="2" key="1">
    <citation type="submission" date="2021-03" db="EMBL/GenBank/DDBJ databases">
        <authorList>
            <person name="Lu T."/>
            <person name="Wang Q."/>
            <person name="Han X."/>
        </authorList>
    </citation>
    <scope>NUCLEOTIDE SEQUENCE</scope>
    <source>
        <strain evidence="2">WQ 2009</strain>
    </source>
</reference>
<feature type="transmembrane region" description="Helical" evidence="1">
    <location>
        <begin position="228"/>
        <end position="249"/>
    </location>
</feature>
<proteinExistence type="predicted"/>
<feature type="transmembrane region" description="Helical" evidence="1">
    <location>
        <begin position="35"/>
        <end position="57"/>
    </location>
</feature>
<feature type="transmembrane region" description="Helical" evidence="1">
    <location>
        <begin position="352"/>
        <end position="375"/>
    </location>
</feature>
<protein>
    <submittedName>
        <fullName evidence="2">DUF819 family protein</fullName>
    </submittedName>
</protein>